<dbReference type="InterPro" id="IPR050509">
    <property type="entry name" value="CoA-transferase_III"/>
</dbReference>
<dbReference type="PANTHER" id="PTHR48228">
    <property type="entry name" value="SUCCINYL-COA--D-CITRAMALATE COA-TRANSFERASE"/>
    <property type="match status" value="1"/>
</dbReference>
<dbReference type="GO" id="GO:0008111">
    <property type="term" value="F:alpha-methylacyl-CoA racemase activity"/>
    <property type="evidence" value="ECO:0007669"/>
    <property type="project" value="TreeGrafter"/>
</dbReference>
<dbReference type="AlphaFoldDB" id="A0A0D8Y7V8"/>
<dbReference type="PANTHER" id="PTHR48228:SF5">
    <property type="entry name" value="ALPHA-METHYLACYL-COA RACEMASE"/>
    <property type="match status" value="1"/>
</dbReference>
<dbReference type="InterPro" id="IPR003673">
    <property type="entry name" value="CoA-Trfase_fam_III"/>
</dbReference>
<evidence type="ECO:0000313" key="2">
    <source>
        <dbReference type="EMBL" id="KJH52267.1"/>
    </source>
</evidence>
<keyword evidence="3" id="KW-1185">Reference proteome</keyword>
<evidence type="ECO:0000313" key="3">
    <source>
        <dbReference type="Proteomes" id="UP000053766"/>
    </source>
</evidence>
<name>A0A0D8Y7V8_DICVI</name>
<sequence length="111" mass="12231">MNRTLLHGIKVVEMSGLAPVPYCGMVLADFGAHVTLIKKRSETEETSLAERMAKRKSVHALDLNSPNDLQMLVKLCQASDVLLDPYRPGVLEKMGLDPIKLLKVCSKTPKS</sequence>
<reference evidence="2 3" key="1">
    <citation type="submission" date="2013-11" db="EMBL/GenBank/DDBJ databases">
        <title>Draft genome of the bovine lungworm Dictyocaulus viviparus.</title>
        <authorList>
            <person name="Mitreva M."/>
        </authorList>
    </citation>
    <scope>NUCLEOTIDE SEQUENCE [LARGE SCALE GENOMIC DNA]</scope>
    <source>
        <strain evidence="2 3">HannoverDv2000</strain>
    </source>
</reference>
<dbReference type="GO" id="GO:0005739">
    <property type="term" value="C:mitochondrion"/>
    <property type="evidence" value="ECO:0007669"/>
    <property type="project" value="TreeGrafter"/>
</dbReference>
<dbReference type="InterPro" id="IPR023606">
    <property type="entry name" value="CoA-Trfase_III_dom_1_sf"/>
</dbReference>
<gene>
    <name evidence="2" type="ORF">DICVIV_01595</name>
</gene>
<dbReference type="Pfam" id="PF02515">
    <property type="entry name" value="CoA_transf_3"/>
    <property type="match status" value="1"/>
</dbReference>
<dbReference type="STRING" id="29172.A0A0D8Y7V8"/>
<accession>A0A0D8Y7V8</accession>
<dbReference type="SUPFAM" id="SSF89796">
    <property type="entry name" value="CoA-transferase family III (CaiB/BaiF)"/>
    <property type="match status" value="1"/>
</dbReference>
<organism evidence="2 3">
    <name type="scientific">Dictyocaulus viviparus</name>
    <name type="common">Bovine lungworm</name>
    <dbReference type="NCBI Taxonomy" id="29172"/>
    <lineage>
        <taxon>Eukaryota</taxon>
        <taxon>Metazoa</taxon>
        <taxon>Ecdysozoa</taxon>
        <taxon>Nematoda</taxon>
        <taxon>Chromadorea</taxon>
        <taxon>Rhabditida</taxon>
        <taxon>Rhabditina</taxon>
        <taxon>Rhabditomorpha</taxon>
        <taxon>Strongyloidea</taxon>
        <taxon>Metastrongylidae</taxon>
        <taxon>Dictyocaulus</taxon>
    </lineage>
</organism>
<reference evidence="3" key="2">
    <citation type="journal article" date="2016" name="Sci. Rep.">
        <title>Dictyocaulus viviparus genome, variome and transcriptome elucidate lungworm biology and support future intervention.</title>
        <authorList>
            <person name="McNulty S.N."/>
            <person name="Strube C."/>
            <person name="Rosa B.A."/>
            <person name="Martin J.C."/>
            <person name="Tyagi R."/>
            <person name="Choi Y.J."/>
            <person name="Wang Q."/>
            <person name="Hallsworth Pepin K."/>
            <person name="Zhang X."/>
            <person name="Ozersky P."/>
            <person name="Wilson R.K."/>
            <person name="Sternberg P.W."/>
            <person name="Gasser R.B."/>
            <person name="Mitreva M."/>
        </authorList>
    </citation>
    <scope>NUCLEOTIDE SEQUENCE [LARGE SCALE GENOMIC DNA]</scope>
    <source>
        <strain evidence="3">HannoverDv2000</strain>
    </source>
</reference>
<comment type="similarity">
    <text evidence="1">Belongs to the CoA-transferase III family.</text>
</comment>
<dbReference type="Proteomes" id="UP000053766">
    <property type="component" value="Unassembled WGS sequence"/>
</dbReference>
<proteinExistence type="inferred from homology"/>
<evidence type="ECO:0000256" key="1">
    <source>
        <dbReference type="ARBA" id="ARBA00008383"/>
    </source>
</evidence>
<dbReference type="OrthoDB" id="5863171at2759"/>
<dbReference type="Gene3D" id="3.40.50.10540">
    <property type="entry name" value="Crotonobetainyl-coa:carnitine coa-transferase, domain 1"/>
    <property type="match status" value="1"/>
</dbReference>
<dbReference type="EMBL" id="KN716168">
    <property type="protein sequence ID" value="KJH52267.1"/>
    <property type="molecule type" value="Genomic_DNA"/>
</dbReference>
<dbReference type="GO" id="GO:0008206">
    <property type="term" value="P:bile acid metabolic process"/>
    <property type="evidence" value="ECO:0007669"/>
    <property type="project" value="TreeGrafter"/>
</dbReference>
<protein>
    <submittedName>
        <fullName evidence="2">Uncharacterized protein</fullName>
    </submittedName>
</protein>